<evidence type="ECO:0000256" key="10">
    <source>
        <dbReference type="ARBA" id="ARBA00022723"/>
    </source>
</evidence>
<feature type="binding site" evidence="21">
    <location>
        <begin position="34"/>
        <end position="37"/>
    </location>
    <ligand>
        <name>substrate</name>
    </ligand>
</feature>
<keyword evidence="16 24" id="KW-0443">Lipid metabolism</keyword>
<dbReference type="InterPro" id="IPR000829">
    <property type="entry name" value="DAGK"/>
</dbReference>
<evidence type="ECO:0000256" key="3">
    <source>
        <dbReference type="ARBA" id="ARBA00012133"/>
    </source>
</evidence>
<feature type="binding site" evidence="21">
    <location>
        <begin position="41"/>
        <end position="45"/>
    </location>
    <ligand>
        <name>substrate</name>
    </ligand>
</feature>
<dbReference type="GO" id="GO:0004143">
    <property type="term" value="F:ATP-dependent diacylglycerol kinase activity"/>
    <property type="evidence" value="ECO:0007669"/>
    <property type="project" value="UniProtKB-EC"/>
</dbReference>
<keyword evidence="10 23" id="KW-0479">Metal-binding</keyword>
<evidence type="ECO:0000256" key="20">
    <source>
        <dbReference type="PIRSR" id="PIRSR600829-1"/>
    </source>
</evidence>
<feature type="transmembrane region" description="Helical" evidence="24">
    <location>
        <begin position="107"/>
        <end position="130"/>
    </location>
</feature>
<protein>
    <recommendedName>
        <fullName evidence="4 24">Diacylglycerol kinase</fullName>
        <ecNumber evidence="3 24">2.7.1.107</ecNumber>
    </recommendedName>
</protein>
<keyword evidence="19 24" id="KW-1208">Phospholipid metabolism</keyword>
<keyword evidence="7 24" id="KW-0997">Cell inner membrane</keyword>
<keyword evidence="18" id="KW-0594">Phospholipid biosynthesis</keyword>
<dbReference type="AlphaFoldDB" id="A0A3B0MNN7"/>
<comment type="cofactor">
    <cofactor evidence="23">
        <name>Mg(2+)</name>
        <dbReference type="ChEBI" id="CHEBI:18420"/>
    </cofactor>
    <text evidence="23">Mn(2+), Zn(2+), Cd(2+) and Co(2+) support activity to lesser extents.</text>
</comment>
<dbReference type="Pfam" id="PF01219">
    <property type="entry name" value="DAGK_prokar"/>
    <property type="match status" value="1"/>
</dbReference>
<comment type="similarity">
    <text evidence="2 24">Belongs to the bacterial diacylglycerol kinase family.</text>
</comment>
<keyword evidence="6" id="KW-0444">Lipid biosynthesis</keyword>
<evidence type="ECO:0000256" key="7">
    <source>
        <dbReference type="ARBA" id="ARBA00022519"/>
    </source>
</evidence>
<keyword evidence="15 24" id="KW-1133">Transmembrane helix</keyword>
<dbReference type="InterPro" id="IPR036945">
    <property type="entry name" value="DAGK_sf"/>
</dbReference>
<evidence type="ECO:0000256" key="22">
    <source>
        <dbReference type="PIRSR" id="PIRSR600829-3"/>
    </source>
</evidence>
<dbReference type="GO" id="GO:0046872">
    <property type="term" value="F:metal ion binding"/>
    <property type="evidence" value="ECO:0007669"/>
    <property type="project" value="UniProtKB-KW"/>
</dbReference>
<evidence type="ECO:0000256" key="24">
    <source>
        <dbReference type="RuleBase" id="RU363065"/>
    </source>
</evidence>
<dbReference type="Proteomes" id="UP000272908">
    <property type="component" value="Unassembled WGS sequence"/>
</dbReference>
<evidence type="ECO:0000256" key="18">
    <source>
        <dbReference type="ARBA" id="ARBA00023209"/>
    </source>
</evidence>
<evidence type="ECO:0000256" key="11">
    <source>
        <dbReference type="ARBA" id="ARBA00022741"/>
    </source>
</evidence>
<name>A0A3B0MNN7_9RHOB</name>
<dbReference type="PANTHER" id="PTHR34299">
    <property type="entry name" value="DIACYLGLYCEROL KINASE"/>
    <property type="match status" value="1"/>
</dbReference>
<feature type="binding site" evidence="22">
    <location>
        <position position="87"/>
    </location>
    <ligand>
        <name>ATP</name>
        <dbReference type="ChEBI" id="CHEBI:30616"/>
    </ligand>
</feature>
<keyword evidence="17 24" id="KW-0472">Membrane</keyword>
<evidence type="ECO:0000313" key="25">
    <source>
        <dbReference type="EMBL" id="SUZ31219.1"/>
    </source>
</evidence>
<feature type="binding site" evidence="23">
    <location>
        <position position="87"/>
    </location>
    <ligand>
        <name>a divalent metal cation</name>
        <dbReference type="ChEBI" id="CHEBI:60240"/>
    </ligand>
</feature>
<evidence type="ECO:0000256" key="4">
    <source>
        <dbReference type="ARBA" id="ARBA00017575"/>
    </source>
</evidence>
<keyword evidence="12 24" id="KW-0418">Kinase</keyword>
<evidence type="ECO:0000256" key="21">
    <source>
        <dbReference type="PIRSR" id="PIRSR600829-2"/>
    </source>
</evidence>
<evidence type="ECO:0000256" key="19">
    <source>
        <dbReference type="ARBA" id="ARBA00023264"/>
    </source>
</evidence>
<dbReference type="OrthoDB" id="9796011at2"/>
<evidence type="ECO:0000256" key="2">
    <source>
        <dbReference type="ARBA" id="ARBA00005967"/>
    </source>
</evidence>
<evidence type="ECO:0000256" key="9">
    <source>
        <dbReference type="ARBA" id="ARBA00022692"/>
    </source>
</evidence>
<comment type="function">
    <text evidence="24">Catalyzes the ATP-dependent phosphorylation of sn-l,2-diacylglycerol (DAG) to phosphatidic acid. Involved in the recycling of diacylglycerol produced as a by-product during membrane-derived oligosaccharide (MDO) biosynthesis.</text>
</comment>
<evidence type="ECO:0000313" key="26">
    <source>
        <dbReference type="Proteomes" id="UP000272908"/>
    </source>
</evidence>
<feature type="binding site" evidence="21">
    <location>
        <position position="80"/>
    </location>
    <ligand>
        <name>substrate</name>
    </ligand>
</feature>
<feature type="binding site" evidence="21">
    <location>
        <position position="109"/>
    </location>
    <ligand>
        <name>substrate</name>
    </ligand>
</feature>
<comment type="caution">
    <text evidence="24">Lacks conserved residue(s) required for the propagation of feature annotation.</text>
</comment>
<feature type="binding site" evidence="22">
    <location>
        <position position="39"/>
    </location>
    <ligand>
        <name>ATP</name>
        <dbReference type="ChEBI" id="CHEBI:30616"/>
    </ligand>
</feature>
<dbReference type="PANTHER" id="PTHR34299:SF1">
    <property type="entry name" value="DIACYLGLYCEROL KINASE"/>
    <property type="match status" value="1"/>
</dbReference>
<evidence type="ECO:0000256" key="8">
    <source>
        <dbReference type="ARBA" id="ARBA00022679"/>
    </source>
</evidence>
<dbReference type="RefSeq" id="WP_121093511.1">
    <property type="nucleotide sequence ID" value="NZ_UIHC01000006.1"/>
</dbReference>
<dbReference type="InterPro" id="IPR033718">
    <property type="entry name" value="DAGK_prok"/>
</dbReference>
<dbReference type="EC" id="2.7.1.107" evidence="3 24"/>
<keyword evidence="11 22" id="KW-0547">Nucleotide-binding</keyword>
<accession>A0A3B0MNN7</accession>
<sequence length="131" mass="13898">MTEPRKNSARRVVMPRGGLLHIVDAAGYSLAGLRRLWRETAARLEMLGAALVVVLFGLGGAAPWHWLVAAFLFALVLAVEAINTALEDLADHLSPEWSQMAKNVKDLGSLAVGLMLLATGGFVAAVLLGLV</sequence>
<keyword evidence="26" id="KW-1185">Reference proteome</keyword>
<keyword evidence="13 22" id="KW-0067">ATP-binding</keyword>
<feature type="active site" description="Proton acceptor" evidence="20">
    <location>
        <position position="80"/>
    </location>
</feature>
<comment type="catalytic activity">
    <reaction evidence="24">
        <text>a 1,2-diacyl-sn-glycerol + ATP = a 1,2-diacyl-sn-glycero-3-phosphate + ADP + H(+)</text>
        <dbReference type="Rhea" id="RHEA:10272"/>
        <dbReference type="ChEBI" id="CHEBI:15378"/>
        <dbReference type="ChEBI" id="CHEBI:17815"/>
        <dbReference type="ChEBI" id="CHEBI:30616"/>
        <dbReference type="ChEBI" id="CHEBI:58608"/>
        <dbReference type="ChEBI" id="CHEBI:456216"/>
        <dbReference type="EC" id="2.7.1.107"/>
    </reaction>
</comment>
<evidence type="ECO:0000256" key="14">
    <source>
        <dbReference type="ARBA" id="ARBA00022842"/>
    </source>
</evidence>
<evidence type="ECO:0000256" key="5">
    <source>
        <dbReference type="ARBA" id="ARBA00022475"/>
    </source>
</evidence>
<reference evidence="26" key="1">
    <citation type="submission" date="2018-08" db="EMBL/GenBank/DDBJ databases">
        <authorList>
            <person name="Rodrigo-Torres L."/>
            <person name="Arahal R. D."/>
            <person name="Lucena T."/>
        </authorList>
    </citation>
    <scope>NUCLEOTIDE SEQUENCE [LARGE SCALE GENOMIC DNA]</scope>
    <source>
        <strain evidence="26">CECT 7235</strain>
    </source>
</reference>
<feature type="transmembrane region" description="Helical" evidence="24">
    <location>
        <begin position="44"/>
        <end position="62"/>
    </location>
</feature>
<evidence type="ECO:0000256" key="16">
    <source>
        <dbReference type="ARBA" id="ARBA00023098"/>
    </source>
</evidence>
<dbReference type="EMBL" id="UIHC01000006">
    <property type="protein sequence ID" value="SUZ31219.1"/>
    <property type="molecule type" value="Genomic_DNA"/>
</dbReference>
<evidence type="ECO:0000256" key="6">
    <source>
        <dbReference type="ARBA" id="ARBA00022516"/>
    </source>
</evidence>
<feature type="binding site" evidence="23">
    <location>
        <position position="39"/>
    </location>
    <ligand>
        <name>a divalent metal cation</name>
        <dbReference type="ChEBI" id="CHEBI:60240"/>
    </ligand>
</feature>
<dbReference type="GO" id="GO:0005524">
    <property type="term" value="F:ATP binding"/>
    <property type="evidence" value="ECO:0007669"/>
    <property type="project" value="UniProtKB-KW"/>
</dbReference>
<comment type="subcellular location">
    <subcellularLocation>
        <location evidence="1 24">Cell inner membrane</location>
        <topology evidence="1 24">Multi-pass membrane protein</topology>
    </subcellularLocation>
</comment>
<evidence type="ECO:0000256" key="15">
    <source>
        <dbReference type="ARBA" id="ARBA00022989"/>
    </source>
</evidence>
<keyword evidence="14 23" id="KW-0460">Magnesium</keyword>
<organism evidence="25 26">
    <name type="scientific">Roseinatronobacter ekhonensis</name>
    <dbReference type="NCBI Taxonomy" id="254356"/>
    <lineage>
        <taxon>Bacteria</taxon>
        <taxon>Pseudomonadati</taxon>
        <taxon>Pseudomonadota</taxon>
        <taxon>Alphaproteobacteria</taxon>
        <taxon>Rhodobacterales</taxon>
        <taxon>Paracoccaceae</taxon>
        <taxon>Roseinatronobacter</taxon>
    </lineage>
</organism>
<evidence type="ECO:0000256" key="23">
    <source>
        <dbReference type="PIRSR" id="PIRSR600829-4"/>
    </source>
</evidence>
<evidence type="ECO:0000256" key="13">
    <source>
        <dbReference type="ARBA" id="ARBA00022840"/>
    </source>
</evidence>
<keyword evidence="9 24" id="KW-0812">Transmembrane</keyword>
<proteinExistence type="inferred from homology"/>
<evidence type="ECO:0000256" key="17">
    <source>
        <dbReference type="ARBA" id="ARBA00023136"/>
    </source>
</evidence>
<gene>
    <name evidence="25" type="primary">dgkA</name>
    <name evidence="25" type="ORF">ROE7235_00955</name>
</gene>
<feature type="binding site" evidence="22">
    <location>
        <begin position="105"/>
        <end position="106"/>
    </location>
    <ligand>
        <name>ATP</name>
        <dbReference type="ChEBI" id="CHEBI:30616"/>
    </ligand>
</feature>
<keyword evidence="8 24" id="KW-0808">Transferase</keyword>
<evidence type="ECO:0000256" key="1">
    <source>
        <dbReference type="ARBA" id="ARBA00004429"/>
    </source>
</evidence>
<dbReference type="GO" id="GO:0005886">
    <property type="term" value="C:plasma membrane"/>
    <property type="evidence" value="ECO:0007669"/>
    <property type="project" value="UniProtKB-SubCell"/>
</dbReference>
<evidence type="ECO:0000256" key="12">
    <source>
        <dbReference type="ARBA" id="ARBA00022777"/>
    </source>
</evidence>
<feature type="binding site" evidence="22">
    <location>
        <position position="28"/>
    </location>
    <ligand>
        <name>ATP</name>
        <dbReference type="ChEBI" id="CHEBI:30616"/>
    </ligand>
</feature>
<dbReference type="CDD" id="cd14264">
    <property type="entry name" value="DAGK_IM"/>
    <property type="match status" value="1"/>
</dbReference>
<dbReference type="Gene3D" id="1.10.287.3610">
    <property type="match status" value="1"/>
</dbReference>
<keyword evidence="5" id="KW-1003">Cell membrane</keyword>
<dbReference type="GO" id="GO:0006654">
    <property type="term" value="P:phosphatidic acid biosynthetic process"/>
    <property type="evidence" value="ECO:0007669"/>
    <property type="project" value="InterPro"/>
</dbReference>